<dbReference type="SMART" id="SM00252">
    <property type="entry name" value="SH2"/>
    <property type="match status" value="1"/>
</dbReference>
<dbReference type="FunFam" id="2.30.29.30:FF:000050">
    <property type="entry name" value="Vav guanine nucleotide exchange factor 2"/>
    <property type="match status" value="1"/>
</dbReference>
<evidence type="ECO:0000313" key="17">
    <source>
        <dbReference type="Ensembl" id="ENSCSRP00000025946.1"/>
    </source>
</evidence>
<dbReference type="Ensembl" id="ENSCSRT00000027032.1">
    <property type="protein sequence ID" value="ENSCSRP00000025946.1"/>
    <property type="gene ID" value="ENSCSRG00000018979.1"/>
</dbReference>
<evidence type="ECO:0000256" key="1">
    <source>
        <dbReference type="ARBA" id="ARBA00022443"/>
    </source>
</evidence>
<dbReference type="CDD" id="cd21263">
    <property type="entry name" value="CH_VAV2"/>
    <property type="match status" value="1"/>
</dbReference>
<dbReference type="CDD" id="cd20868">
    <property type="entry name" value="C1_VAV2"/>
    <property type="match status" value="1"/>
</dbReference>
<dbReference type="AlphaFoldDB" id="A0A8C3T8U6"/>
<dbReference type="CDD" id="cd10406">
    <property type="entry name" value="SH2_Vav2"/>
    <property type="match status" value="1"/>
</dbReference>
<dbReference type="FunFam" id="3.30.505.10:FF:000024">
    <property type="entry name" value="Vav guanine nucleotide exchange factor 2"/>
    <property type="match status" value="1"/>
</dbReference>
<dbReference type="GO" id="GO:0005085">
    <property type="term" value="F:guanyl-nucleotide exchange factor activity"/>
    <property type="evidence" value="ECO:0007669"/>
    <property type="project" value="UniProtKB-KW"/>
</dbReference>
<dbReference type="InterPro" id="IPR000219">
    <property type="entry name" value="DH_dom"/>
</dbReference>
<dbReference type="PANTHER" id="PTHR45818:SF4">
    <property type="entry name" value="GUANINE NUCLEOTIDE EXCHANGE FACTOR VAV2"/>
    <property type="match status" value="1"/>
</dbReference>
<dbReference type="SMART" id="SM00326">
    <property type="entry name" value="SH3"/>
    <property type="match status" value="2"/>
</dbReference>
<dbReference type="CDD" id="cd11977">
    <property type="entry name" value="SH3_VAV2_2"/>
    <property type="match status" value="1"/>
</dbReference>
<evidence type="ECO:0000256" key="6">
    <source>
        <dbReference type="ARBA" id="ARBA00022771"/>
    </source>
</evidence>
<dbReference type="SUPFAM" id="SSF55550">
    <property type="entry name" value="SH2 domain"/>
    <property type="match status" value="1"/>
</dbReference>
<keyword evidence="1 10" id="KW-0728">SH3 domain</keyword>
<evidence type="ECO:0000256" key="4">
    <source>
        <dbReference type="ARBA" id="ARBA00022723"/>
    </source>
</evidence>
<dbReference type="Gene3D" id="3.30.60.20">
    <property type="match status" value="1"/>
</dbReference>
<reference evidence="17" key="2">
    <citation type="submission" date="2025-09" db="UniProtKB">
        <authorList>
            <consortium name="Ensembl"/>
        </authorList>
    </citation>
    <scope>IDENTIFICATION</scope>
</reference>
<evidence type="ECO:0000259" key="13">
    <source>
        <dbReference type="PROSITE" id="PS50003"/>
    </source>
</evidence>
<organism evidence="17 18">
    <name type="scientific">Chelydra serpentina</name>
    <name type="common">Snapping turtle</name>
    <name type="synonym">Testudo serpentina</name>
    <dbReference type="NCBI Taxonomy" id="8475"/>
    <lineage>
        <taxon>Eukaryota</taxon>
        <taxon>Metazoa</taxon>
        <taxon>Chordata</taxon>
        <taxon>Craniata</taxon>
        <taxon>Vertebrata</taxon>
        <taxon>Euteleostomi</taxon>
        <taxon>Archelosauria</taxon>
        <taxon>Testudinata</taxon>
        <taxon>Testudines</taxon>
        <taxon>Cryptodira</taxon>
        <taxon>Durocryptodira</taxon>
        <taxon>Americhelydia</taxon>
        <taxon>Chelydroidea</taxon>
        <taxon>Chelydridae</taxon>
        <taxon>Chelydra</taxon>
    </lineage>
</organism>
<dbReference type="Gene3D" id="1.20.900.10">
    <property type="entry name" value="Dbl homology (DH) domain"/>
    <property type="match status" value="2"/>
</dbReference>
<keyword evidence="6" id="KW-0863">Zinc-finger</keyword>
<dbReference type="InterPro" id="IPR036860">
    <property type="entry name" value="SH2_dom_sf"/>
</dbReference>
<dbReference type="FunFam" id="1.10.418.10:FF:000019">
    <property type="entry name" value="Vav guanine nucleotide exchange factor 2"/>
    <property type="match status" value="1"/>
</dbReference>
<dbReference type="SMART" id="SM00325">
    <property type="entry name" value="RhoGEF"/>
    <property type="match status" value="1"/>
</dbReference>
<dbReference type="PANTHER" id="PTHR45818">
    <property type="entry name" value="PROTEIN VAV"/>
    <property type="match status" value="1"/>
</dbReference>
<dbReference type="PRINTS" id="PR00452">
    <property type="entry name" value="SH3DOMAIN"/>
</dbReference>
<feature type="domain" description="SH3" evidence="12">
    <location>
        <begin position="541"/>
        <end position="607"/>
    </location>
</feature>
<keyword evidence="7" id="KW-0862">Zinc</keyword>
<evidence type="ECO:0000256" key="9">
    <source>
        <dbReference type="PROSITE-ProRule" id="PRU00191"/>
    </source>
</evidence>
<dbReference type="GO" id="GO:0035556">
    <property type="term" value="P:intracellular signal transduction"/>
    <property type="evidence" value="ECO:0007669"/>
    <property type="project" value="InterPro"/>
</dbReference>
<evidence type="ECO:0000259" key="12">
    <source>
        <dbReference type="PROSITE" id="PS50002"/>
    </source>
</evidence>
<dbReference type="CDD" id="cd00160">
    <property type="entry name" value="RhoGEF"/>
    <property type="match status" value="1"/>
</dbReference>
<dbReference type="SUPFAM" id="SSF50044">
    <property type="entry name" value="SH3-domain"/>
    <property type="match status" value="2"/>
</dbReference>
<dbReference type="InterPro" id="IPR035733">
    <property type="entry name" value="VAV2_SH3_1"/>
</dbReference>
<dbReference type="Pfam" id="PF00169">
    <property type="entry name" value="PH"/>
    <property type="match status" value="1"/>
</dbReference>
<dbReference type="InterPro" id="IPR001331">
    <property type="entry name" value="GDS_CDC24_CS"/>
</dbReference>
<evidence type="ECO:0000259" key="14">
    <source>
        <dbReference type="PROSITE" id="PS50010"/>
    </source>
</evidence>
<dbReference type="InterPro" id="IPR036028">
    <property type="entry name" value="SH3-like_dom_sf"/>
</dbReference>
<accession>A0A8C3T8U6</accession>
<feature type="domain" description="SH3" evidence="12">
    <location>
        <begin position="742"/>
        <end position="803"/>
    </location>
</feature>
<dbReference type="InterPro" id="IPR035899">
    <property type="entry name" value="DBL_dom_sf"/>
</dbReference>
<dbReference type="SUPFAM" id="SSF48065">
    <property type="entry name" value="DBL homology domain (DH-domain)"/>
    <property type="match status" value="1"/>
</dbReference>
<feature type="domain" description="PH" evidence="13">
    <location>
        <begin position="373"/>
        <end position="475"/>
    </location>
</feature>
<dbReference type="GO" id="GO:0005737">
    <property type="term" value="C:cytoplasm"/>
    <property type="evidence" value="ECO:0007669"/>
    <property type="project" value="TreeGrafter"/>
</dbReference>
<dbReference type="InterPro" id="IPR036872">
    <property type="entry name" value="CH_dom_sf"/>
</dbReference>
<dbReference type="Pfam" id="PF11971">
    <property type="entry name" value="CAMSAP_CH"/>
    <property type="match status" value="1"/>
</dbReference>
<dbReference type="PROSITE" id="PS00479">
    <property type="entry name" value="ZF_DAG_PE_1"/>
    <property type="match status" value="1"/>
</dbReference>
<dbReference type="InterPro" id="IPR035732">
    <property type="entry name" value="VAV2_SH3_2"/>
</dbReference>
<dbReference type="GO" id="GO:0016477">
    <property type="term" value="P:cell migration"/>
    <property type="evidence" value="ECO:0007669"/>
    <property type="project" value="TreeGrafter"/>
</dbReference>
<dbReference type="PROSITE" id="PS50010">
    <property type="entry name" value="DH_2"/>
    <property type="match status" value="1"/>
</dbReference>
<dbReference type="PROSITE" id="PS50001">
    <property type="entry name" value="SH2"/>
    <property type="match status" value="1"/>
</dbReference>
<keyword evidence="18" id="KW-1185">Reference proteome</keyword>
<dbReference type="Pfam" id="PF07653">
    <property type="entry name" value="SH3_2"/>
    <property type="match status" value="2"/>
</dbReference>
<dbReference type="InterPro" id="IPR000980">
    <property type="entry name" value="SH2"/>
</dbReference>
<evidence type="ECO:0000256" key="3">
    <source>
        <dbReference type="ARBA" id="ARBA00022658"/>
    </source>
</evidence>
<dbReference type="PROSITE" id="PS50003">
    <property type="entry name" value="PH_DOMAIN"/>
    <property type="match status" value="1"/>
</dbReference>
<evidence type="ECO:0000259" key="11">
    <source>
        <dbReference type="PROSITE" id="PS50001"/>
    </source>
</evidence>
<evidence type="ECO:0000256" key="5">
    <source>
        <dbReference type="ARBA" id="ARBA00022737"/>
    </source>
</evidence>
<dbReference type="SUPFAM" id="SSF50729">
    <property type="entry name" value="PH domain-like"/>
    <property type="match status" value="1"/>
</dbReference>
<sequence>MEEWRQCGRWLIDCKVLPPNHRVVWPSAVVFDLAQALRDGVLLCQLLHNLSPGSIDLKDINFRPQMSQFLCLKNIRTFLKVCHDKFGLRNSELFDPFDLFDVRDFGKVISAVSRLSHHSIVQTKGIRPFPSEETTENDDDVYRSLEELADEHDLGEDIYDCVPCEDEGDDIYEDIIKVEVQQPMKMGMTEDDKRNCCLLEIQETEAKYYKTLEDIEKNYMNPLKLVLTPQEMESIFINLEDLIKVHFNFLRAIDVCMMSGGSSLAKVFLEFKESLQKQNKECTLKVQDGKFKLQDLLVVPMQRVLKYHLLLKELLSHSSDRPEKQQLKEALEAMQDLAMYINEVKRDKETLKKICEFQKSIENLQGKLEEFGRPKIDGELKVRSIVNHTKQDRYLFLFDKVVIVCKRKGYNYELKEIIELLFHKMTDDPMNNKDIKKWSYGFYLIHLQGKQGFQFFCKTEDMKRKWMEQFEMAMSNIKPEKANANHHNFQMYTFEKTTNCQACKMFLRGTFYQGYFCMKCGSGAHKECLEIIPPCKISKGCGGPKMVAVQNYHGNPAHPGKPVLTFQTGDIIELLRGDPDSQWWEGRLIQTKKSGYFPSSSVKPCPVDARPPSSRPPSREIDYTAYPWFAGNMERQQTDNLLKSHVSGTYLIRERPAEAERFAISIKFNEEVKHIKVVEKDNWIHITEAKKFESLLELVEYYQTHSLKESFKQLDTTLKYPYKSRERSTSRTFTRSPVVTPPVVGTAVARYNFAARDMRELSLREGDVVKIYSRIGGDQGWWKGETNGRIGWFPSTYVEEEGV</sequence>
<dbReference type="SUPFAM" id="SSF47576">
    <property type="entry name" value="Calponin-homology domain, CH-domain"/>
    <property type="match status" value="1"/>
</dbReference>
<dbReference type="Gene3D" id="1.10.418.10">
    <property type="entry name" value="Calponin-like domain"/>
    <property type="match status" value="1"/>
</dbReference>
<dbReference type="PROSITE" id="PS50002">
    <property type="entry name" value="SH3"/>
    <property type="match status" value="2"/>
</dbReference>
<dbReference type="PROSITE" id="PS50890">
    <property type="entry name" value="PUA"/>
    <property type="match status" value="1"/>
</dbReference>
<dbReference type="InterPro" id="IPR022613">
    <property type="entry name" value="CH_CAMSAP_2"/>
</dbReference>
<evidence type="ECO:0000313" key="18">
    <source>
        <dbReference type="Proteomes" id="UP000694403"/>
    </source>
</evidence>
<feature type="domain" description="DH" evidence="14">
    <location>
        <begin position="193"/>
        <end position="344"/>
    </location>
</feature>
<dbReference type="Proteomes" id="UP000694403">
    <property type="component" value="Unplaced"/>
</dbReference>
<dbReference type="Gene3D" id="3.30.505.10">
    <property type="entry name" value="SH2 domain"/>
    <property type="match status" value="1"/>
</dbReference>
<dbReference type="InterPro" id="IPR001715">
    <property type="entry name" value="CH_dom"/>
</dbReference>
<dbReference type="InterPro" id="IPR001452">
    <property type="entry name" value="SH3_domain"/>
</dbReference>
<keyword evidence="4" id="KW-0479">Metal-binding</keyword>
<keyword evidence="5" id="KW-0677">Repeat</keyword>
<dbReference type="InterPro" id="IPR037832">
    <property type="entry name" value="PH_Vav"/>
</dbReference>
<dbReference type="GO" id="GO:0008270">
    <property type="term" value="F:zinc ion binding"/>
    <property type="evidence" value="ECO:0007669"/>
    <property type="project" value="UniProtKB-KW"/>
</dbReference>
<keyword evidence="2" id="KW-0597">Phosphoprotein</keyword>
<dbReference type="FunFam" id="2.30.30.40:FF:000039">
    <property type="entry name" value="Vav guanine nucleotide exchange factor 3"/>
    <property type="match status" value="1"/>
</dbReference>
<dbReference type="SMART" id="SM00109">
    <property type="entry name" value="C1"/>
    <property type="match status" value="1"/>
</dbReference>
<keyword evidence="8 9" id="KW-0727">SH2 domain</keyword>
<dbReference type="InterPro" id="IPR035880">
    <property type="entry name" value="VAV2_SH2"/>
</dbReference>
<feature type="domain" description="Phorbol-ester/DAG-type" evidence="16">
    <location>
        <begin position="486"/>
        <end position="535"/>
    </location>
</feature>
<dbReference type="InterPro" id="IPR002219">
    <property type="entry name" value="PKC_DAG/PE"/>
</dbReference>
<reference evidence="17" key="1">
    <citation type="submission" date="2025-08" db="UniProtKB">
        <authorList>
            <consortium name="Ensembl"/>
        </authorList>
    </citation>
    <scope>IDENTIFICATION</scope>
</reference>
<dbReference type="Pfam" id="PF00130">
    <property type="entry name" value="C1_1"/>
    <property type="match status" value="1"/>
</dbReference>
<dbReference type="Pfam" id="PF00621">
    <property type="entry name" value="RhoGEF"/>
    <property type="match status" value="1"/>
</dbReference>
<proteinExistence type="predicted"/>
<name>A0A8C3T8U6_CHESE</name>
<protein>
    <submittedName>
        <fullName evidence="17">Vav guanine nucleotide exchange factor 2</fullName>
    </submittedName>
</protein>
<feature type="domain" description="Calponin-homology (CH)" evidence="15">
    <location>
        <begin position="1"/>
        <end position="119"/>
    </location>
</feature>
<evidence type="ECO:0000256" key="2">
    <source>
        <dbReference type="ARBA" id="ARBA00022553"/>
    </source>
</evidence>
<feature type="domain" description="SH2" evidence="11">
    <location>
        <begin position="628"/>
        <end position="722"/>
    </location>
</feature>
<dbReference type="PROSITE" id="PS50021">
    <property type="entry name" value="CH"/>
    <property type="match status" value="1"/>
</dbReference>
<dbReference type="InterPro" id="IPR011993">
    <property type="entry name" value="PH-like_dom_sf"/>
</dbReference>
<evidence type="ECO:0000256" key="7">
    <source>
        <dbReference type="ARBA" id="ARBA00022833"/>
    </source>
</evidence>
<dbReference type="Gene3D" id="2.30.29.30">
    <property type="entry name" value="Pleckstrin-homology domain (PH domain)/Phosphotyrosine-binding domain (PTB)"/>
    <property type="match status" value="1"/>
</dbReference>
<dbReference type="Pfam" id="PF00017">
    <property type="entry name" value="SH2"/>
    <property type="match status" value="1"/>
</dbReference>
<dbReference type="CDD" id="cd11980">
    <property type="entry name" value="SH3_VAV2_1"/>
    <property type="match status" value="1"/>
</dbReference>
<evidence type="ECO:0000256" key="8">
    <source>
        <dbReference type="ARBA" id="ARBA00022999"/>
    </source>
</evidence>
<evidence type="ECO:0000259" key="16">
    <source>
        <dbReference type="PROSITE" id="PS50081"/>
    </source>
</evidence>
<dbReference type="SMART" id="SM00033">
    <property type="entry name" value="CH"/>
    <property type="match status" value="1"/>
</dbReference>
<evidence type="ECO:0000256" key="10">
    <source>
        <dbReference type="PROSITE-ProRule" id="PRU00192"/>
    </source>
</evidence>
<dbReference type="Gene3D" id="2.30.30.40">
    <property type="entry name" value="SH3 Domains"/>
    <property type="match status" value="2"/>
</dbReference>
<dbReference type="PRINTS" id="PR00401">
    <property type="entry name" value="SH2DOMAIN"/>
</dbReference>
<dbReference type="CDD" id="cd01223">
    <property type="entry name" value="PH_Vav"/>
    <property type="match status" value="1"/>
</dbReference>
<keyword evidence="3" id="KW-0344">Guanine-nucleotide releasing factor</keyword>
<dbReference type="SMART" id="SM00233">
    <property type="entry name" value="PH"/>
    <property type="match status" value="1"/>
</dbReference>
<dbReference type="FunFam" id="3.30.60.20:FF:000015">
    <property type="entry name" value="Vav guanine nucleotide exchange factor 1"/>
    <property type="match status" value="1"/>
</dbReference>
<evidence type="ECO:0000259" key="15">
    <source>
        <dbReference type="PROSITE" id="PS50021"/>
    </source>
</evidence>
<dbReference type="PROSITE" id="PS50081">
    <property type="entry name" value="ZF_DAG_PE_2"/>
    <property type="match status" value="1"/>
</dbReference>
<dbReference type="InterPro" id="IPR001849">
    <property type="entry name" value="PH_domain"/>
</dbReference>
<dbReference type="PROSITE" id="PS00741">
    <property type="entry name" value="DH_1"/>
    <property type="match status" value="1"/>
</dbReference>